<sequence>TIFQLAERYSATLTSLSIESVALVDMTIVRLLRLTPNLTELTLTGHLSNYFFQSLGSDATLVPRLRHLNLSLVKLSHFLHAMGALPAQRASRGCPPPNFPIRILERG</sequence>
<accession>A0ABR3ETZ3</accession>
<feature type="non-terminal residue" evidence="1">
    <location>
        <position position="1"/>
    </location>
</feature>
<comment type="caution">
    <text evidence="1">The sequence shown here is derived from an EMBL/GenBank/DDBJ whole genome shotgun (WGS) entry which is preliminary data.</text>
</comment>
<dbReference type="Proteomes" id="UP001465976">
    <property type="component" value="Unassembled WGS sequence"/>
</dbReference>
<dbReference type="InterPro" id="IPR032675">
    <property type="entry name" value="LRR_dom_sf"/>
</dbReference>
<dbReference type="EMBL" id="JBAHYK010001916">
    <property type="protein sequence ID" value="KAL0566379.1"/>
    <property type="molecule type" value="Genomic_DNA"/>
</dbReference>
<reference evidence="1 2" key="1">
    <citation type="submission" date="2024-02" db="EMBL/GenBank/DDBJ databases">
        <title>A draft genome for the cacao thread blight pathogen Marasmius crinis-equi.</title>
        <authorList>
            <person name="Cohen S.P."/>
            <person name="Baruah I.K."/>
            <person name="Amoako-Attah I."/>
            <person name="Bukari Y."/>
            <person name="Meinhardt L.W."/>
            <person name="Bailey B.A."/>
        </authorList>
    </citation>
    <scope>NUCLEOTIDE SEQUENCE [LARGE SCALE GENOMIC DNA]</scope>
    <source>
        <strain evidence="1 2">GH-76</strain>
    </source>
</reference>
<dbReference type="Gene3D" id="3.80.10.10">
    <property type="entry name" value="Ribonuclease Inhibitor"/>
    <property type="match status" value="1"/>
</dbReference>
<organism evidence="1 2">
    <name type="scientific">Marasmius crinis-equi</name>
    <dbReference type="NCBI Taxonomy" id="585013"/>
    <lineage>
        <taxon>Eukaryota</taxon>
        <taxon>Fungi</taxon>
        <taxon>Dikarya</taxon>
        <taxon>Basidiomycota</taxon>
        <taxon>Agaricomycotina</taxon>
        <taxon>Agaricomycetes</taxon>
        <taxon>Agaricomycetidae</taxon>
        <taxon>Agaricales</taxon>
        <taxon>Marasmiineae</taxon>
        <taxon>Marasmiaceae</taxon>
        <taxon>Marasmius</taxon>
    </lineage>
</organism>
<dbReference type="SUPFAM" id="SSF52047">
    <property type="entry name" value="RNI-like"/>
    <property type="match status" value="1"/>
</dbReference>
<proteinExistence type="predicted"/>
<keyword evidence="2" id="KW-1185">Reference proteome</keyword>
<evidence type="ECO:0000313" key="1">
    <source>
        <dbReference type="EMBL" id="KAL0566379.1"/>
    </source>
</evidence>
<evidence type="ECO:0000313" key="2">
    <source>
        <dbReference type="Proteomes" id="UP001465976"/>
    </source>
</evidence>
<gene>
    <name evidence="1" type="ORF">V5O48_015638</name>
</gene>
<protein>
    <submittedName>
        <fullName evidence="1">Uncharacterized protein</fullName>
    </submittedName>
</protein>
<name>A0ABR3ETZ3_9AGAR</name>